<reference evidence="8 9" key="1">
    <citation type="journal article" date="2009" name="Stand. Genomic Sci.">
        <title>Complete genome sequence of Stackebrandtia nassauensis type strain (LLR-40K-21).</title>
        <authorList>
            <person name="Munk C."/>
            <person name="Lapidus A."/>
            <person name="Copeland A."/>
            <person name="Jando M."/>
            <person name="Mayilraj S."/>
            <person name="Glavina Del Rio T."/>
            <person name="Nolan M."/>
            <person name="Chen F."/>
            <person name="Lucas S."/>
            <person name="Tice H."/>
            <person name="Cheng J.F."/>
            <person name="Han C."/>
            <person name="Detter J.C."/>
            <person name="Bruce D."/>
            <person name="Goodwin L."/>
            <person name="Chain P."/>
            <person name="Pitluck S."/>
            <person name="Goker M."/>
            <person name="Ovchinikova G."/>
            <person name="Pati A."/>
            <person name="Ivanova N."/>
            <person name="Mavromatis K."/>
            <person name="Chen A."/>
            <person name="Palaniappan K."/>
            <person name="Land M."/>
            <person name="Hauser L."/>
            <person name="Chang Y.J."/>
            <person name="Jeffries C.D."/>
            <person name="Bristow J."/>
            <person name="Eisen J.A."/>
            <person name="Markowitz V."/>
            <person name="Hugenholtz P."/>
            <person name="Kyrpides N.C."/>
            <person name="Klenk H.P."/>
        </authorList>
    </citation>
    <scope>NUCLEOTIDE SEQUENCE [LARGE SCALE GENOMIC DNA]</scope>
    <source>
        <strain evidence="9">DSM 44728 / CIP 108903 / NRRL B-16338 / NBRC 102104 / LLR-40K-21</strain>
    </source>
</reference>
<dbReference type="InterPro" id="IPR011033">
    <property type="entry name" value="PRC_barrel-like_sf"/>
</dbReference>
<dbReference type="InterPro" id="IPR011961">
    <property type="entry name" value="RimM"/>
</dbReference>
<evidence type="ECO:0000259" key="6">
    <source>
        <dbReference type="Pfam" id="PF01782"/>
    </source>
</evidence>
<dbReference type="Gene3D" id="2.40.30.60">
    <property type="entry name" value="RimM"/>
    <property type="match status" value="1"/>
</dbReference>
<comment type="subcellular location">
    <subcellularLocation>
        <location evidence="5">Cytoplasm</location>
    </subcellularLocation>
</comment>
<dbReference type="GO" id="GO:0005737">
    <property type="term" value="C:cytoplasm"/>
    <property type="evidence" value="ECO:0007669"/>
    <property type="project" value="UniProtKB-SubCell"/>
</dbReference>
<proteinExistence type="inferred from homology"/>
<dbReference type="EMBL" id="CP001778">
    <property type="protein sequence ID" value="ADD41875.1"/>
    <property type="molecule type" value="Genomic_DNA"/>
</dbReference>
<dbReference type="AlphaFoldDB" id="D3Q208"/>
<feature type="domain" description="RimM N-terminal" evidence="6">
    <location>
        <begin position="4"/>
        <end position="85"/>
    </location>
</feature>
<evidence type="ECO:0000259" key="7">
    <source>
        <dbReference type="Pfam" id="PF24986"/>
    </source>
</evidence>
<dbReference type="STRING" id="446470.Snas_2183"/>
<dbReference type="KEGG" id="sna:Snas_2183"/>
<comment type="similarity">
    <text evidence="5">Belongs to the RimM family.</text>
</comment>
<organism evidence="8 9">
    <name type="scientific">Stackebrandtia nassauensis (strain DSM 44728 / CIP 108903 / NRRL B-16338 / NBRC 102104 / LLR-40K-21)</name>
    <dbReference type="NCBI Taxonomy" id="446470"/>
    <lineage>
        <taxon>Bacteria</taxon>
        <taxon>Bacillati</taxon>
        <taxon>Actinomycetota</taxon>
        <taxon>Actinomycetes</taxon>
        <taxon>Glycomycetales</taxon>
        <taxon>Glycomycetaceae</taxon>
        <taxon>Stackebrandtia</taxon>
    </lineage>
</organism>
<dbReference type="InterPro" id="IPR002676">
    <property type="entry name" value="RimM_N"/>
</dbReference>
<dbReference type="NCBIfam" id="TIGR02273">
    <property type="entry name" value="16S_RimM"/>
    <property type="match status" value="1"/>
</dbReference>
<evidence type="ECO:0000313" key="8">
    <source>
        <dbReference type="EMBL" id="ADD41875.1"/>
    </source>
</evidence>
<dbReference type="eggNOG" id="COG0806">
    <property type="taxonomic scope" value="Bacteria"/>
</dbReference>
<dbReference type="HAMAP" id="MF_00014">
    <property type="entry name" value="Ribosome_mat_RimM"/>
    <property type="match status" value="1"/>
</dbReference>
<evidence type="ECO:0000256" key="3">
    <source>
        <dbReference type="ARBA" id="ARBA00022552"/>
    </source>
</evidence>
<feature type="domain" description="Ribosome maturation factor RimM PRC barrel" evidence="7">
    <location>
        <begin position="100"/>
        <end position="166"/>
    </location>
</feature>
<evidence type="ECO:0000313" key="9">
    <source>
        <dbReference type="Proteomes" id="UP000000844"/>
    </source>
</evidence>
<dbReference type="SUPFAM" id="SSF50447">
    <property type="entry name" value="Translation proteins"/>
    <property type="match status" value="1"/>
</dbReference>
<comment type="domain">
    <text evidence="5">The PRC barrel domain binds ribosomal protein uS19.</text>
</comment>
<dbReference type="GO" id="GO:0005840">
    <property type="term" value="C:ribosome"/>
    <property type="evidence" value="ECO:0007669"/>
    <property type="project" value="InterPro"/>
</dbReference>
<evidence type="ECO:0000256" key="1">
    <source>
        <dbReference type="ARBA" id="ARBA00022490"/>
    </source>
</evidence>
<dbReference type="GO" id="GO:0042274">
    <property type="term" value="P:ribosomal small subunit biogenesis"/>
    <property type="evidence" value="ECO:0007669"/>
    <property type="project" value="UniProtKB-UniRule"/>
</dbReference>
<protein>
    <recommendedName>
        <fullName evidence="5">Ribosome maturation factor RimM</fullName>
    </recommendedName>
</protein>
<dbReference type="InterPro" id="IPR036976">
    <property type="entry name" value="RimM_N_sf"/>
</dbReference>
<comment type="function">
    <text evidence="5">An accessory protein needed during the final step in the assembly of 30S ribosomal subunit, possibly for assembly of the head region. Essential for efficient processing of 16S rRNA. May be needed both before and after RbfA during the maturation of 16S rRNA. It has affinity for free ribosomal 30S subunits but not for 70S ribosomes.</text>
</comment>
<comment type="subunit">
    <text evidence="5">Binds ribosomal protein uS19.</text>
</comment>
<dbReference type="SUPFAM" id="SSF50346">
    <property type="entry name" value="PRC-barrel domain"/>
    <property type="match status" value="1"/>
</dbReference>
<keyword evidence="3 5" id="KW-0698">rRNA processing</keyword>
<keyword evidence="2 5" id="KW-0690">Ribosome biogenesis</keyword>
<sequence>MKLVVGRIVRSHGVRGDLIVEVRTDEPEQRFAGGSVLHTDPPRFGPVTVERVRWYQERLLLTLEGVADRDAAEAMRGVALTVDSEDVEVPEDPDEFRDLDLVGLSVVEESGAEIGTVVRVEHAPAHDLLVVDRPGANQALIPFIQAMVPTVDVAGGRIVVTLPEGLLDL</sequence>
<dbReference type="PANTHER" id="PTHR33692">
    <property type="entry name" value="RIBOSOME MATURATION FACTOR RIMM"/>
    <property type="match status" value="1"/>
</dbReference>
<evidence type="ECO:0000256" key="4">
    <source>
        <dbReference type="ARBA" id="ARBA00023186"/>
    </source>
</evidence>
<keyword evidence="4 5" id="KW-0143">Chaperone</keyword>
<name>D3Q208_STANL</name>
<dbReference type="HOGENOM" id="CLU_077636_0_0_11"/>
<dbReference type="GO" id="GO:0043022">
    <property type="term" value="F:ribosome binding"/>
    <property type="evidence" value="ECO:0007669"/>
    <property type="project" value="InterPro"/>
</dbReference>
<dbReference type="Pfam" id="PF01782">
    <property type="entry name" value="RimM"/>
    <property type="match status" value="1"/>
</dbReference>
<keyword evidence="1 5" id="KW-0963">Cytoplasm</keyword>
<gene>
    <name evidence="5" type="primary">rimM</name>
    <name evidence="8" type="ordered locus">Snas_2183</name>
</gene>
<accession>D3Q208</accession>
<keyword evidence="9" id="KW-1185">Reference proteome</keyword>
<evidence type="ECO:0000256" key="2">
    <source>
        <dbReference type="ARBA" id="ARBA00022517"/>
    </source>
</evidence>
<evidence type="ECO:0000256" key="5">
    <source>
        <dbReference type="HAMAP-Rule" id="MF_00014"/>
    </source>
</evidence>
<dbReference type="GO" id="GO:0006364">
    <property type="term" value="P:rRNA processing"/>
    <property type="evidence" value="ECO:0007669"/>
    <property type="project" value="UniProtKB-UniRule"/>
</dbReference>
<dbReference type="Proteomes" id="UP000000844">
    <property type="component" value="Chromosome"/>
</dbReference>
<dbReference type="OrthoDB" id="5381335at2"/>
<dbReference type="InterPro" id="IPR009000">
    <property type="entry name" value="Transl_B-barrel_sf"/>
</dbReference>
<dbReference type="Gene3D" id="2.30.30.240">
    <property type="entry name" value="PRC-barrel domain"/>
    <property type="match status" value="1"/>
</dbReference>
<dbReference type="Pfam" id="PF24986">
    <property type="entry name" value="PRC_RimM"/>
    <property type="match status" value="1"/>
</dbReference>
<dbReference type="PANTHER" id="PTHR33692:SF1">
    <property type="entry name" value="RIBOSOME MATURATION FACTOR RIMM"/>
    <property type="match status" value="1"/>
</dbReference>
<dbReference type="InterPro" id="IPR056792">
    <property type="entry name" value="PRC_RimM"/>
</dbReference>
<dbReference type="RefSeq" id="WP_013017446.1">
    <property type="nucleotide sequence ID" value="NC_013947.1"/>
</dbReference>